<evidence type="ECO:0000313" key="2">
    <source>
        <dbReference type="EMBL" id="MCY1013498.1"/>
    </source>
</evidence>
<evidence type="ECO:0008006" key="4">
    <source>
        <dbReference type="Google" id="ProtNLM"/>
    </source>
</evidence>
<sequence>MQSHSRHVLLLLAVSACTPDEGVTTDASTGTTGETTSTSTSTGEDTTTTTTDAPTTGEPGTTTTTSTTGEAGYCWGFDVDAPAPFLALYDYQHAELADGVTLPLECGGQGSWMFGLYPEFGGYEPTGDSVVFDLTVDVDGYNINPAGHFFSGEVYYYVGCDDVLGGVLGVVPIIPPDELPDPAVLDGLTAKVHVELDAGGQLVSFDATMPLSAPPELTEDGCMFL</sequence>
<organism evidence="2 3">
    <name type="scientific">Nannocystis pusilla</name>
    <dbReference type="NCBI Taxonomy" id="889268"/>
    <lineage>
        <taxon>Bacteria</taxon>
        <taxon>Pseudomonadati</taxon>
        <taxon>Myxococcota</taxon>
        <taxon>Polyangia</taxon>
        <taxon>Nannocystales</taxon>
        <taxon>Nannocystaceae</taxon>
        <taxon>Nannocystis</taxon>
    </lineage>
</organism>
<name>A0A9X3J4U2_9BACT</name>
<proteinExistence type="predicted"/>
<dbReference type="Proteomes" id="UP001150924">
    <property type="component" value="Unassembled WGS sequence"/>
</dbReference>
<dbReference type="EMBL" id="JAPNKE010000002">
    <property type="protein sequence ID" value="MCY1013498.1"/>
    <property type="molecule type" value="Genomic_DNA"/>
</dbReference>
<protein>
    <recommendedName>
        <fullName evidence="4">Lipoprotein</fullName>
    </recommendedName>
</protein>
<feature type="compositionally biased region" description="Low complexity" evidence="1">
    <location>
        <begin position="24"/>
        <end position="67"/>
    </location>
</feature>
<dbReference type="PROSITE" id="PS51257">
    <property type="entry name" value="PROKAR_LIPOPROTEIN"/>
    <property type="match status" value="1"/>
</dbReference>
<evidence type="ECO:0000313" key="3">
    <source>
        <dbReference type="Proteomes" id="UP001150924"/>
    </source>
</evidence>
<dbReference type="AlphaFoldDB" id="A0A9X3J4U2"/>
<comment type="caution">
    <text evidence="2">The sequence shown here is derived from an EMBL/GenBank/DDBJ whole genome shotgun (WGS) entry which is preliminary data.</text>
</comment>
<feature type="region of interest" description="Disordered" evidence="1">
    <location>
        <begin position="20"/>
        <end position="67"/>
    </location>
</feature>
<evidence type="ECO:0000256" key="1">
    <source>
        <dbReference type="SAM" id="MobiDB-lite"/>
    </source>
</evidence>
<reference evidence="2" key="1">
    <citation type="submission" date="2022-11" db="EMBL/GenBank/DDBJ databases">
        <title>Minimal conservation of predation-associated metabolite biosynthetic gene clusters underscores biosynthetic potential of Myxococcota including descriptions for ten novel species: Archangium lansinium sp. nov., Myxococcus landrumus sp. nov., Nannocystis bai.</title>
        <authorList>
            <person name="Ahearne A."/>
            <person name="Stevens C."/>
            <person name="Phillips K."/>
        </authorList>
    </citation>
    <scope>NUCLEOTIDE SEQUENCE</scope>
    <source>
        <strain evidence="2">Na p29</strain>
    </source>
</reference>
<keyword evidence="3" id="KW-1185">Reference proteome</keyword>
<accession>A0A9X3J4U2</accession>
<dbReference type="RefSeq" id="WP_267777495.1">
    <property type="nucleotide sequence ID" value="NZ_JAPNKE010000002.1"/>
</dbReference>
<gene>
    <name evidence="2" type="ORF">OV079_49820</name>
</gene>